<dbReference type="InterPro" id="IPR036748">
    <property type="entry name" value="MTH938-like_sf"/>
</dbReference>
<dbReference type="Gene3D" id="3.40.1230.10">
    <property type="entry name" value="MTH938-like"/>
    <property type="match status" value="1"/>
</dbReference>
<dbReference type="GO" id="GO:0005737">
    <property type="term" value="C:cytoplasm"/>
    <property type="evidence" value="ECO:0007669"/>
    <property type="project" value="TreeGrafter"/>
</dbReference>
<reference evidence="1 2" key="1">
    <citation type="submission" date="2019-03" db="EMBL/GenBank/DDBJ databases">
        <title>Metabolic potential of uncultured bacteria and archaea associated with petroleum seepage in deep-sea sediments.</title>
        <authorList>
            <person name="Dong X."/>
            <person name="Hubert C."/>
        </authorList>
    </citation>
    <scope>NUCLEOTIDE SEQUENCE [LARGE SCALE GENOMIC DNA]</scope>
    <source>
        <strain evidence="1">E44_bin3</strain>
    </source>
</reference>
<dbReference type="PANTHER" id="PTHR15811">
    <property type="entry name" value="MTH938 DOMAIN-CONTAINING PROTEIN"/>
    <property type="match status" value="1"/>
</dbReference>
<gene>
    <name evidence="1" type="ORF">E3J68_00240</name>
</gene>
<protein>
    <recommendedName>
        <fullName evidence="3">Mth938-like domain-containing protein</fullName>
    </recommendedName>
</protein>
<dbReference type="InterPro" id="IPR007523">
    <property type="entry name" value="NDUFAF3/AAMDC"/>
</dbReference>
<dbReference type="AlphaFoldDB" id="A0A523TKL8"/>
<accession>A0A523TKL8</accession>
<dbReference type="SUPFAM" id="SSF64076">
    <property type="entry name" value="MTH938-like"/>
    <property type="match status" value="1"/>
</dbReference>
<evidence type="ECO:0000313" key="2">
    <source>
        <dbReference type="Proteomes" id="UP000316517"/>
    </source>
</evidence>
<dbReference type="Proteomes" id="UP000316517">
    <property type="component" value="Unassembled WGS sequence"/>
</dbReference>
<name>A0A523TKL8_UNCAE</name>
<evidence type="ECO:0008006" key="3">
    <source>
        <dbReference type="Google" id="ProtNLM"/>
    </source>
</evidence>
<dbReference type="InterPro" id="IPR034096">
    <property type="entry name" value="AAMDC"/>
</dbReference>
<comment type="caution">
    <text evidence="1">The sequence shown here is derived from an EMBL/GenBank/DDBJ whole genome shotgun (WGS) entry which is preliminary data.</text>
</comment>
<dbReference type="PANTHER" id="PTHR15811:SF5">
    <property type="entry name" value="MTH938 DOMAIN-CONTAINING PROTEIN"/>
    <property type="match status" value="1"/>
</dbReference>
<organism evidence="1 2">
    <name type="scientific">Aerophobetes bacterium</name>
    <dbReference type="NCBI Taxonomy" id="2030807"/>
    <lineage>
        <taxon>Bacteria</taxon>
        <taxon>Candidatus Aerophobota</taxon>
    </lineage>
</organism>
<sequence>MINSYQFGVIIVNGRRYTSDVIIYPDRVDDNWWRREGHSLSPQDLKEVVREKPEIVVIGSGNSGLMKVPPSTCRWIEGKGIRLKIEPTQAACQIYNQLQKTHKVVAALHLTC</sequence>
<evidence type="ECO:0000313" key="1">
    <source>
        <dbReference type="EMBL" id="TET30872.1"/>
    </source>
</evidence>
<dbReference type="Pfam" id="PF04430">
    <property type="entry name" value="DUF498"/>
    <property type="match status" value="1"/>
</dbReference>
<dbReference type="EMBL" id="SOJT01000013">
    <property type="protein sequence ID" value="TET30872.1"/>
    <property type="molecule type" value="Genomic_DNA"/>
</dbReference>
<proteinExistence type="predicted"/>
<dbReference type="CDD" id="cd05126">
    <property type="entry name" value="Mth938"/>
    <property type="match status" value="1"/>
</dbReference>